<dbReference type="PANTHER" id="PTHR38011:SF11">
    <property type="entry name" value="2,5-DIAMINO-6-RIBOSYLAMINO-4(3H)-PYRIMIDINONE 5'-PHOSPHATE REDUCTASE"/>
    <property type="match status" value="1"/>
</dbReference>
<dbReference type="Proteomes" id="UP001526430">
    <property type="component" value="Unassembled WGS sequence"/>
</dbReference>
<accession>A0ABT3P1S3</accession>
<dbReference type="Gene3D" id="3.40.430.10">
    <property type="entry name" value="Dihydrofolate Reductase, subunit A"/>
    <property type="match status" value="1"/>
</dbReference>
<protein>
    <submittedName>
        <fullName evidence="2">Dihydrofolate reductase family protein</fullName>
    </submittedName>
</protein>
<dbReference type="PANTHER" id="PTHR38011">
    <property type="entry name" value="DIHYDROFOLATE REDUCTASE FAMILY PROTEIN (AFU_ORTHOLOGUE AFUA_8G06820)"/>
    <property type="match status" value="1"/>
</dbReference>
<dbReference type="EMBL" id="JAPFQI010000035">
    <property type="protein sequence ID" value="MCW8088368.1"/>
    <property type="molecule type" value="Genomic_DNA"/>
</dbReference>
<name>A0ABT3P1S3_9PROT</name>
<dbReference type="InterPro" id="IPR002734">
    <property type="entry name" value="RibDG_C"/>
</dbReference>
<comment type="caution">
    <text evidence="2">The sequence shown here is derived from an EMBL/GenBank/DDBJ whole genome shotgun (WGS) entry which is preliminary data.</text>
</comment>
<gene>
    <name evidence="2" type="ORF">OF850_22565</name>
</gene>
<keyword evidence="3" id="KW-1185">Reference proteome</keyword>
<dbReference type="SUPFAM" id="SSF53597">
    <property type="entry name" value="Dihydrofolate reductase-like"/>
    <property type="match status" value="1"/>
</dbReference>
<dbReference type="InterPro" id="IPR024072">
    <property type="entry name" value="DHFR-like_dom_sf"/>
</dbReference>
<reference evidence="2 3" key="1">
    <citation type="submission" date="2022-10" db="EMBL/GenBank/DDBJ databases">
        <title>Roseococcus glaciei nov., sp. nov., isolated from glacier.</title>
        <authorList>
            <person name="Liu Q."/>
            <person name="Xin Y.-H."/>
        </authorList>
    </citation>
    <scope>NUCLEOTIDE SEQUENCE [LARGE SCALE GENOMIC DNA]</scope>
    <source>
        <strain evidence="2 3">MDT2-1-1</strain>
    </source>
</reference>
<evidence type="ECO:0000313" key="2">
    <source>
        <dbReference type="EMBL" id="MCW8088368.1"/>
    </source>
</evidence>
<proteinExistence type="predicted"/>
<organism evidence="2 3">
    <name type="scientific">Sabulicella glaciei</name>
    <dbReference type="NCBI Taxonomy" id="2984948"/>
    <lineage>
        <taxon>Bacteria</taxon>
        <taxon>Pseudomonadati</taxon>
        <taxon>Pseudomonadota</taxon>
        <taxon>Alphaproteobacteria</taxon>
        <taxon>Acetobacterales</taxon>
        <taxon>Acetobacteraceae</taxon>
        <taxon>Sabulicella</taxon>
    </lineage>
</organism>
<dbReference type="Pfam" id="PF01872">
    <property type="entry name" value="RibD_C"/>
    <property type="match status" value="1"/>
</dbReference>
<feature type="domain" description="Bacterial bifunctional deaminase-reductase C-terminal" evidence="1">
    <location>
        <begin position="8"/>
        <end position="168"/>
    </location>
</feature>
<evidence type="ECO:0000313" key="3">
    <source>
        <dbReference type="Proteomes" id="UP001526430"/>
    </source>
</evidence>
<dbReference type="RefSeq" id="WP_301592576.1">
    <property type="nucleotide sequence ID" value="NZ_JAPFQI010000035.1"/>
</dbReference>
<evidence type="ECO:0000259" key="1">
    <source>
        <dbReference type="Pfam" id="PF01872"/>
    </source>
</evidence>
<dbReference type="InterPro" id="IPR050765">
    <property type="entry name" value="Riboflavin_Biosynth_HTPR"/>
</dbReference>
<sequence length="181" mass="19651">MDRTLWHCHIAVSLDGKIARPDGSVDDWLAADFPAEEFGFDAFFAGVDAILMGRGTYDAVRGFGDWPYPGKPTVVLTTRPLDDVLPAGVEFRSGDAAAVAAELEARGYRRVWVEGGGQLIRSMIAIGRLDVLEMAVIPIILGDGIPLFPAGTGEMKLRLTRCEKKAKGALHLVYERLDPPV</sequence>